<evidence type="ECO:0000256" key="2">
    <source>
        <dbReference type="ARBA" id="ARBA00006228"/>
    </source>
</evidence>
<accession>A0A437R545</accession>
<comment type="subcellular location">
    <subcellularLocation>
        <location evidence="1">Cell membrane</location>
        <topology evidence="1">Multi-pass membrane protein</topology>
    </subcellularLocation>
</comment>
<dbReference type="GO" id="GO:0005886">
    <property type="term" value="C:plasma membrane"/>
    <property type="evidence" value="ECO:0007669"/>
    <property type="project" value="UniProtKB-SubCell"/>
</dbReference>
<sequence>MASWTHKLIPTPARSVMLFVVWLLLNNSVAPVHLLAATILALAIPLITASFRDKQTPFIQWRLAFWYLLKVLGDIVLANVQVIRIVLGPNRLLRPGFVMVPLELRGALPLSILACTVSLTPGTVSAEILPYQHDPDEDVGERFLLIHVLDLSDEAALIQEIKQRYEQPLQEMFGC</sequence>
<evidence type="ECO:0000313" key="9">
    <source>
        <dbReference type="Proteomes" id="UP000283077"/>
    </source>
</evidence>
<name>A0A437R545_9GAMM</name>
<dbReference type="NCBIfam" id="NF006518">
    <property type="entry name" value="PRK08965.1-2"/>
    <property type="match status" value="1"/>
</dbReference>
<dbReference type="EMBL" id="SACS01000001">
    <property type="protein sequence ID" value="RVU41894.1"/>
    <property type="molecule type" value="Genomic_DNA"/>
</dbReference>
<dbReference type="Proteomes" id="UP000283077">
    <property type="component" value="Unassembled WGS sequence"/>
</dbReference>
<feature type="transmembrane region" description="Helical" evidence="7">
    <location>
        <begin position="31"/>
        <end position="51"/>
    </location>
</feature>
<protein>
    <submittedName>
        <fullName evidence="8">Na+/H+ antiporter subunit E</fullName>
    </submittedName>
</protein>
<reference evidence="8 9" key="1">
    <citation type="submission" date="2019-01" db="EMBL/GenBank/DDBJ databases">
        <authorList>
            <person name="Chen W.-M."/>
        </authorList>
    </citation>
    <scope>NUCLEOTIDE SEQUENCE [LARGE SCALE GENOMIC DNA]</scope>
    <source>
        <strain evidence="8 9">KYPC3</strain>
    </source>
</reference>
<comment type="caution">
    <text evidence="8">The sequence shown here is derived from an EMBL/GenBank/DDBJ whole genome shotgun (WGS) entry which is preliminary data.</text>
</comment>
<dbReference type="OrthoDB" id="9807187at2"/>
<dbReference type="PANTHER" id="PTHR34584">
    <property type="entry name" value="NA(+)/H(+) ANTIPORTER SUBUNIT E1"/>
    <property type="match status" value="1"/>
</dbReference>
<evidence type="ECO:0000256" key="5">
    <source>
        <dbReference type="ARBA" id="ARBA00022989"/>
    </source>
</evidence>
<evidence type="ECO:0000313" key="8">
    <source>
        <dbReference type="EMBL" id="RVU41894.1"/>
    </source>
</evidence>
<keyword evidence="3" id="KW-1003">Cell membrane</keyword>
<feature type="transmembrane region" description="Helical" evidence="7">
    <location>
        <begin position="63"/>
        <end position="87"/>
    </location>
</feature>
<dbReference type="GO" id="GO:0008324">
    <property type="term" value="F:monoatomic cation transmembrane transporter activity"/>
    <property type="evidence" value="ECO:0007669"/>
    <property type="project" value="InterPro"/>
</dbReference>
<evidence type="ECO:0000256" key="4">
    <source>
        <dbReference type="ARBA" id="ARBA00022692"/>
    </source>
</evidence>
<dbReference type="Pfam" id="PF01899">
    <property type="entry name" value="MNHE"/>
    <property type="match status" value="1"/>
</dbReference>
<evidence type="ECO:0000256" key="7">
    <source>
        <dbReference type="SAM" id="Phobius"/>
    </source>
</evidence>
<evidence type="ECO:0000256" key="6">
    <source>
        <dbReference type="ARBA" id="ARBA00023136"/>
    </source>
</evidence>
<organism evidence="8 9">
    <name type="scientific">Rheinheimera riviphila</name>
    <dbReference type="NCBI Taxonomy" id="1834037"/>
    <lineage>
        <taxon>Bacteria</taxon>
        <taxon>Pseudomonadati</taxon>
        <taxon>Pseudomonadota</taxon>
        <taxon>Gammaproteobacteria</taxon>
        <taxon>Chromatiales</taxon>
        <taxon>Chromatiaceae</taxon>
        <taxon>Rheinheimera</taxon>
    </lineage>
</organism>
<keyword evidence="9" id="KW-1185">Reference proteome</keyword>
<keyword evidence="5 7" id="KW-1133">Transmembrane helix</keyword>
<dbReference type="InterPro" id="IPR002758">
    <property type="entry name" value="Cation_antiport_E"/>
</dbReference>
<keyword evidence="6 7" id="KW-0472">Membrane</keyword>
<comment type="similarity">
    <text evidence="2">Belongs to the CPA3 antiporters (TC 2.A.63) subunit E family.</text>
</comment>
<evidence type="ECO:0000256" key="1">
    <source>
        <dbReference type="ARBA" id="ARBA00004651"/>
    </source>
</evidence>
<dbReference type="RefSeq" id="WP_127697275.1">
    <property type="nucleotide sequence ID" value="NZ_SACS01000001.1"/>
</dbReference>
<evidence type="ECO:0000256" key="3">
    <source>
        <dbReference type="ARBA" id="ARBA00022475"/>
    </source>
</evidence>
<keyword evidence="4 7" id="KW-0812">Transmembrane</keyword>
<dbReference type="AlphaFoldDB" id="A0A437R545"/>
<gene>
    <name evidence="8" type="ORF">EOE67_01480</name>
</gene>
<dbReference type="PANTHER" id="PTHR34584:SF1">
    <property type="entry name" value="NA(+)_H(+) ANTIPORTER SUBUNIT E1"/>
    <property type="match status" value="1"/>
</dbReference>
<proteinExistence type="inferred from homology"/>
<dbReference type="PIRSF" id="PIRSF019239">
    <property type="entry name" value="MrpE"/>
    <property type="match status" value="1"/>
</dbReference>